<comment type="caution">
    <text evidence="1">The sequence shown here is derived from an EMBL/GenBank/DDBJ whole genome shotgun (WGS) entry which is preliminary data.</text>
</comment>
<dbReference type="AlphaFoldDB" id="A0A0F3Q352"/>
<reference evidence="1 2" key="1">
    <citation type="submission" date="2015-01" db="EMBL/GenBank/DDBJ databases">
        <title>Genome Sequencing of Rickettsiales.</title>
        <authorList>
            <person name="Daugherty S.C."/>
            <person name="Su Q."/>
            <person name="Abolude K."/>
            <person name="Beier-Sexton M."/>
            <person name="Carlyon J.A."/>
            <person name="Carter R."/>
            <person name="Day N.P."/>
            <person name="Dumler S.J."/>
            <person name="Dyachenko V."/>
            <person name="Godinez A."/>
            <person name="Kurtti T.J."/>
            <person name="Lichay M."/>
            <person name="Mullins K.E."/>
            <person name="Ott S."/>
            <person name="Pappas-Brown V."/>
            <person name="Paris D.H."/>
            <person name="Patel P."/>
            <person name="Richards A.L."/>
            <person name="Sadzewicz L."/>
            <person name="Sears K."/>
            <person name="Seidman D."/>
            <person name="Sengamalay N."/>
            <person name="Stenos J."/>
            <person name="Tallon L.J."/>
            <person name="Vincent G."/>
            <person name="Fraser C.M."/>
            <person name="Munderloh U."/>
            <person name="Dunning-Hotopp J.C."/>
        </authorList>
    </citation>
    <scope>NUCLEOTIDE SEQUENCE [LARGE SCALE GENOMIC DNA]</scope>
    <source>
        <strain evidence="1 2">CRT53-1</strain>
    </source>
</reference>
<evidence type="ECO:0000313" key="2">
    <source>
        <dbReference type="Proteomes" id="UP000033722"/>
    </source>
</evidence>
<accession>A0A0F3Q352</accession>
<name>A0A0F3Q352_ANAPH</name>
<protein>
    <submittedName>
        <fullName evidence="1">Uncharacterized protein</fullName>
    </submittedName>
</protein>
<dbReference type="Proteomes" id="UP000033722">
    <property type="component" value="Unassembled WGS sequence"/>
</dbReference>
<dbReference type="PATRIC" id="fig|1359157.3.peg.553"/>
<organism evidence="1 2">
    <name type="scientific">Anaplasma phagocytophilum str. CRT53-1</name>
    <dbReference type="NCBI Taxonomy" id="1359157"/>
    <lineage>
        <taxon>Bacteria</taxon>
        <taxon>Pseudomonadati</taxon>
        <taxon>Pseudomonadota</taxon>
        <taxon>Alphaproteobacteria</taxon>
        <taxon>Rickettsiales</taxon>
        <taxon>Anaplasmataceae</taxon>
        <taxon>Anaplasma</taxon>
        <taxon>phagocytophilum group</taxon>
    </lineage>
</organism>
<evidence type="ECO:0000313" key="1">
    <source>
        <dbReference type="EMBL" id="KJV85899.1"/>
    </source>
</evidence>
<dbReference type="EMBL" id="LAOD01000018">
    <property type="protein sequence ID" value="KJV85899.1"/>
    <property type="molecule type" value="Genomic_DNA"/>
</dbReference>
<proteinExistence type="predicted"/>
<gene>
    <name evidence="1" type="ORF">APHCRT_0837</name>
</gene>
<sequence>MQQCSILKKKGYKKKEIYKFPLGNSHKHILMHNALKEKFAVFWKSK</sequence>